<proteinExistence type="predicted"/>
<keyword evidence="2" id="KW-1185">Reference proteome</keyword>
<dbReference type="InterPro" id="IPR032675">
    <property type="entry name" value="LRR_dom_sf"/>
</dbReference>
<dbReference type="AlphaFoldDB" id="A0A1P8WNE4"/>
<dbReference type="KEGG" id="fmr:Fuma_05245"/>
<gene>
    <name evidence="1" type="ORF">Fuma_05245</name>
</gene>
<dbReference type="EMBL" id="CP017641">
    <property type="protein sequence ID" value="APZ95586.1"/>
    <property type="molecule type" value="Genomic_DNA"/>
</dbReference>
<sequence>MRWPWGEGGLNCVQAMPALEMLYLDNSQISDESFSEFAANCSSSNPKLSAVFLENCAITDASKAALLQLVQHPSMSKLRLTGTKISRAVFEELFAAAPELSFSYGIGGGAEE</sequence>
<dbReference type="Gene3D" id="3.80.10.10">
    <property type="entry name" value="Ribonuclease Inhibitor"/>
    <property type="match status" value="1"/>
</dbReference>
<evidence type="ECO:0000313" key="2">
    <source>
        <dbReference type="Proteomes" id="UP000187735"/>
    </source>
</evidence>
<protein>
    <submittedName>
        <fullName evidence="1">Ran GTPase-activating protein (RanGAP) involved in mRNA processing and transport</fullName>
    </submittedName>
</protein>
<dbReference type="SUPFAM" id="SSF52047">
    <property type="entry name" value="RNI-like"/>
    <property type="match status" value="1"/>
</dbReference>
<dbReference type="STRING" id="1891926.Fuma_05245"/>
<dbReference type="Proteomes" id="UP000187735">
    <property type="component" value="Chromosome"/>
</dbReference>
<name>A0A1P8WNE4_9PLAN</name>
<evidence type="ECO:0000313" key="1">
    <source>
        <dbReference type="EMBL" id="APZ95586.1"/>
    </source>
</evidence>
<reference evidence="1 2" key="1">
    <citation type="journal article" date="2016" name="Front. Microbiol.">
        <title>Fuerstia marisgermanicae gen. nov., sp. nov., an Unusual Member of the Phylum Planctomycetes from the German Wadden Sea.</title>
        <authorList>
            <person name="Kohn T."/>
            <person name="Heuer A."/>
            <person name="Jogler M."/>
            <person name="Vollmers J."/>
            <person name="Boedeker C."/>
            <person name="Bunk B."/>
            <person name="Rast P."/>
            <person name="Borchert D."/>
            <person name="Glockner I."/>
            <person name="Freese H.M."/>
            <person name="Klenk H.P."/>
            <person name="Overmann J."/>
            <person name="Kaster A.K."/>
            <person name="Rohde M."/>
            <person name="Wiegand S."/>
            <person name="Jogler C."/>
        </authorList>
    </citation>
    <scope>NUCLEOTIDE SEQUENCE [LARGE SCALE GENOMIC DNA]</scope>
    <source>
        <strain evidence="1 2">NH11</strain>
    </source>
</reference>
<organism evidence="1 2">
    <name type="scientific">Fuerstiella marisgermanici</name>
    <dbReference type="NCBI Taxonomy" id="1891926"/>
    <lineage>
        <taxon>Bacteria</taxon>
        <taxon>Pseudomonadati</taxon>
        <taxon>Planctomycetota</taxon>
        <taxon>Planctomycetia</taxon>
        <taxon>Planctomycetales</taxon>
        <taxon>Planctomycetaceae</taxon>
        <taxon>Fuerstiella</taxon>
    </lineage>
</organism>
<accession>A0A1P8WNE4</accession>